<proteinExistence type="predicted"/>
<evidence type="ECO:0000313" key="3">
    <source>
        <dbReference type="Proteomes" id="UP001334501"/>
    </source>
</evidence>
<evidence type="ECO:0008006" key="4">
    <source>
        <dbReference type="Google" id="ProtNLM"/>
    </source>
</evidence>
<dbReference type="Proteomes" id="UP001334501">
    <property type="component" value="Unassembled WGS sequence"/>
</dbReference>
<feature type="transmembrane region" description="Helical" evidence="1">
    <location>
        <begin position="59"/>
        <end position="79"/>
    </location>
</feature>
<accession>A0ABU7YKY4</accession>
<dbReference type="RefSeq" id="WP_412698759.1">
    <property type="nucleotide sequence ID" value="NZ_JAXGFO010000001.1"/>
</dbReference>
<feature type="transmembrane region" description="Helical" evidence="1">
    <location>
        <begin position="85"/>
        <end position="102"/>
    </location>
</feature>
<keyword evidence="3" id="KW-1185">Reference proteome</keyword>
<protein>
    <recommendedName>
        <fullName evidence="4">DUF2568 domain-containing protein</fullName>
    </recommendedName>
</protein>
<sequence>MDESTRALSKLSLLTLLEIGGLPFVVLLVRWEFALLAFAAFVAALLHPRVQSALRFRPYLTYLICMAALAAISSVLAYIQPRHAGLVAIFAGAGALVLMLRASKLMKSHFGYTA</sequence>
<evidence type="ECO:0000256" key="1">
    <source>
        <dbReference type="SAM" id="Phobius"/>
    </source>
</evidence>
<evidence type="ECO:0000313" key="2">
    <source>
        <dbReference type="EMBL" id="MEG3156298.1"/>
    </source>
</evidence>
<reference evidence="2 3" key="1">
    <citation type="journal article" date="2017" name="Curr. Microbiol.">
        <title>Lysobacter zhanggongensis sp. nov. Isolated from a Pit Mud.</title>
        <authorList>
            <person name="Zhang X.F."/>
            <person name="Wang H.H."/>
            <person name="Sun X.Y."/>
            <person name="Pan C.M."/>
        </authorList>
    </citation>
    <scope>NUCLEOTIDE SEQUENCE [LARGE SCALE GENOMIC DNA]</scope>
    <source>
        <strain evidence="2 3">ZGLJ7-1</strain>
    </source>
</reference>
<keyword evidence="1" id="KW-0812">Transmembrane</keyword>
<dbReference type="EMBL" id="JAXGFO010000001">
    <property type="protein sequence ID" value="MEG3156298.1"/>
    <property type="molecule type" value="Genomic_DNA"/>
</dbReference>
<keyword evidence="1" id="KW-1133">Transmembrane helix</keyword>
<keyword evidence="1" id="KW-0472">Membrane</keyword>
<name>A0ABU7YKY4_9GAMM</name>
<organism evidence="2 3">
    <name type="scientific">Lysobacter zhanggongensis</name>
    <dbReference type="NCBI Taxonomy" id="1774951"/>
    <lineage>
        <taxon>Bacteria</taxon>
        <taxon>Pseudomonadati</taxon>
        <taxon>Pseudomonadota</taxon>
        <taxon>Gammaproteobacteria</taxon>
        <taxon>Lysobacterales</taxon>
        <taxon>Lysobacteraceae</taxon>
        <taxon>Lysobacter</taxon>
    </lineage>
</organism>
<feature type="transmembrane region" description="Helical" evidence="1">
    <location>
        <begin position="20"/>
        <end position="47"/>
    </location>
</feature>
<comment type="caution">
    <text evidence="2">The sequence shown here is derived from an EMBL/GenBank/DDBJ whole genome shotgun (WGS) entry which is preliminary data.</text>
</comment>
<gene>
    <name evidence="2" type="ORF">SNE33_00010</name>
</gene>